<evidence type="ECO:0000256" key="6">
    <source>
        <dbReference type="SAM" id="Coils"/>
    </source>
</evidence>
<feature type="DNA-binding region" description="Fork-head" evidence="5">
    <location>
        <begin position="77"/>
        <end position="167"/>
    </location>
</feature>
<keyword evidence="2 5" id="KW-0238">DNA-binding</keyword>
<dbReference type="SMART" id="SM00339">
    <property type="entry name" value="FH"/>
    <property type="match status" value="1"/>
</dbReference>
<dbReference type="Gene3D" id="1.10.10.10">
    <property type="entry name" value="Winged helix-like DNA-binding domain superfamily/Winged helix DNA-binding domain"/>
    <property type="match status" value="1"/>
</dbReference>
<dbReference type="AlphaFoldDB" id="A0AAD4GIC7"/>
<evidence type="ECO:0000259" key="8">
    <source>
        <dbReference type="PROSITE" id="PS50039"/>
    </source>
</evidence>
<sequence>MSSIQNLLNPEARISSSCGSTERKWEGPISPESTSDTSTNAMAERSPPVSGKAQYSDHEPHPNCPDTLSCLPDTDGRPQHTLPVILRCAILGSVKKRLTIRDIYAAMEDKYAYFRNAGPTWKQSVRHHLSLNRLFERQPRPVTDPGFGSYWTVNLSAPPGTKRPRKRGRTSKAVSGPSQTDLAQSDQQKKRGRPRKPLSQRGTSAVPSTLSSPPPLVQGAISSMRTYDHDSEEHTERQGTSHDCNDSEDEYESEEDMVMPRNHDPSASGLDVLGIHEAASRLYTSDRSHRVYSMADKGVIDRMQMEMAGLRRQAADAISVSLRISDQLSEAQAEAARTKAALRATENLLEEEGRKRRETERVAGEENRLRRVAEETIFRLQNQMA</sequence>
<dbReference type="Proteomes" id="UP001194468">
    <property type="component" value="Unassembled WGS sequence"/>
</dbReference>
<evidence type="ECO:0000313" key="9">
    <source>
        <dbReference type="EMBL" id="KAF8445678.1"/>
    </source>
</evidence>
<evidence type="ECO:0000256" key="5">
    <source>
        <dbReference type="PROSITE-ProRule" id="PRU00089"/>
    </source>
</evidence>
<name>A0AAD4GIC7_BOLED</name>
<dbReference type="GO" id="GO:0000981">
    <property type="term" value="F:DNA-binding transcription factor activity, RNA polymerase II-specific"/>
    <property type="evidence" value="ECO:0007669"/>
    <property type="project" value="TreeGrafter"/>
</dbReference>
<keyword evidence="3" id="KW-0804">Transcription</keyword>
<feature type="coiled-coil region" evidence="6">
    <location>
        <begin position="328"/>
        <end position="375"/>
    </location>
</feature>
<dbReference type="InterPro" id="IPR045912">
    <property type="entry name" value="FOXJ2/3-like"/>
</dbReference>
<reference evidence="9" key="2">
    <citation type="journal article" date="2020" name="Nat. Commun.">
        <title>Large-scale genome sequencing of mycorrhizal fungi provides insights into the early evolution of symbiotic traits.</title>
        <authorList>
            <person name="Miyauchi S."/>
            <person name="Kiss E."/>
            <person name="Kuo A."/>
            <person name="Drula E."/>
            <person name="Kohler A."/>
            <person name="Sanchez-Garcia M."/>
            <person name="Morin E."/>
            <person name="Andreopoulos B."/>
            <person name="Barry K.W."/>
            <person name="Bonito G."/>
            <person name="Buee M."/>
            <person name="Carver A."/>
            <person name="Chen C."/>
            <person name="Cichocki N."/>
            <person name="Clum A."/>
            <person name="Culley D."/>
            <person name="Crous P.W."/>
            <person name="Fauchery L."/>
            <person name="Girlanda M."/>
            <person name="Hayes R.D."/>
            <person name="Keri Z."/>
            <person name="LaButti K."/>
            <person name="Lipzen A."/>
            <person name="Lombard V."/>
            <person name="Magnuson J."/>
            <person name="Maillard F."/>
            <person name="Murat C."/>
            <person name="Nolan M."/>
            <person name="Ohm R.A."/>
            <person name="Pangilinan J."/>
            <person name="Pereira M.F."/>
            <person name="Perotto S."/>
            <person name="Peter M."/>
            <person name="Pfister S."/>
            <person name="Riley R."/>
            <person name="Sitrit Y."/>
            <person name="Stielow J.B."/>
            <person name="Szollosi G."/>
            <person name="Zifcakova L."/>
            <person name="Stursova M."/>
            <person name="Spatafora J.W."/>
            <person name="Tedersoo L."/>
            <person name="Vaario L.M."/>
            <person name="Yamada A."/>
            <person name="Yan M."/>
            <person name="Wang P."/>
            <person name="Xu J."/>
            <person name="Bruns T."/>
            <person name="Baldrian P."/>
            <person name="Vilgalys R."/>
            <person name="Dunand C."/>
            <person name="Henrissat B."/>
            <person name="Grigoriev I.V."/>
            <person name="Hibbett D."/>
            <person name="Nagy L.G."/>
            <person name="Martin F.M."/>
        </authorList>
    </citation>
    <scope>NUCLEOTIDE SEQUENCE</scope>
    <source>
        <strain evidence="9">BED1</strain>
    </source>
</reference>
<evidence type="ECO:0000256" key="1">
    <source>
        <dbReference type="ARBA" id="ARBA00023015"/>
    </source>
</evidence>
<dbReference type="PANTHER" id="PTHR46078:SF2">
    <property type="entry name" value="FORK-HEAD DOMAIN-CONTAINING PROTEIN"/>
    <property type="match status" value="1"/>
</dbReference>
<comment type="caution">
    <text evidence="9">The sequence shown here is derived from an EMBL/GenBank/DDBJ whole genome shotgun (WGS) entry which is preliminary data.</text>
</comment>
<feature type="region of interest" description="Disordered" evidence="7">
    <location>
        <begin position="138"/>
        <end position="265"/>
    </location>
</feature>
<keyword evidence="6" id="KW-0175">Coiled coil</keyword>
<dbReference type="SUPFAM" id="SSF46785">
    <property type="entry name" value="Winged helix' DNA-binding domain"/>
    <property type="match status" value="1"/>
</dbReference>
<protein>
    <recommendedName>
        <fullName evidence="8">Fork-head domain-containing protein</fullName>
    </recommendedName>
</protein>
<evidence type="ECO:0000256" key="7">
    <source>
        <dbReference type="SAM" id="MobiDB-lite"/>
    </source>
</evidence>
<dbReference type="PROSITE" id="PS50039">
    <property type="entry name" value="FORK_HEAD_3"/>
    <property type="match status" value="1"/>
</dbReference>
<comment type="subcellular location">
    <subcellularLocation>
        <location evidence="5">Nucleus</location>
    </subcellularLocation>
</comment>
<organism evidence="9 10">
    <name type="scientific">Boletus edulis BED1</name>
    <dbReference type="NCBI Taxonomy" id="1328754"/>
    <lineage>
        <taxon>Eukaryota</taxon>
        <taxon>Fungi</taxon>
        <taxon>Dikarya</taxon>
        <taxon>Basidiomycota</taxon>
        <taxon>Agaricomycotina</taxon>
        <taxon>Agaricomycetes</taxon>
        <taxon>Agaricomycetidae</taxon>
        <taxon>Boletales</taxon>
        <taxon>Boletineae</taxon>
        <taxon>Boletaceae</taxon>
        <taxon>Boletoideae</taxon>
        <taxon>Boletus</taxon>
    </lineage>
</organism>
<evidence type="ECO:0000256" key="2">
    <source>
        <dbReference type="ARBA" id="ARBA00023125"/>
    </source>
</evidence>
<reference evidence="9" key="1">
    <citation type="submission" date="2019-10" db="EMBL/GenBank/DDBJ databases">
        <authorList>
            <consortium name="DOE Joint Genome Institute"/>
            <person name="Kuo A."/>
            <person name="Miyauchi S."/>
            <person name="Kiss E."/>
            <person name="Drula E."/>
            <person name="Kohler A."/>
            <person name="Sanchez-Garcia M."/>
            <person name="Andreopoulos B."/>
            <person name="Barry K.W."/>
            <person name="Bonito G."/>
            <person name="Buee M."/>
            <person name="Carver A."/>
            <person name="Chen C."/>
            <person name="Cichocki N."/>
            <person name="Clum A."/>
            <person name="Culley D."/>
            <person name="Crous P.W."/>
            <person name="Fauchery L."/>
            <person name="Girlanda M."/>
            <person name="Hayes R."/>
            <person name="Keri Z."/>
            <person name="LaButti K."/>
            <person name="Lipzen A."/>
            <person name="Lombard V."/>
            <person name="Magnuson J."/>
            <person name="Maillard F."/>
            <person name="Morin E."/>
            <person name="Murat C."/>
            <person name="Nolan M."/>
            <person name="Ohm R."/>
            <person name="Pangilinan J."/>
            <person name="Pereira M."/>
            <person name="Perotto S."/>
            <person name="Peter M."/>
            <person name="Riley R."/>
            <person name="Sitrit Y."/>
            <person name="Stielow B."/>
            <person name="Szollosi G."/>
            <person name="Zifcakova L."/>
            <person name="Stursova M."/>
            <person name="Spatafora J.W."/>
            <person name="Tedersoo L."/>
            <person name="Vaario L.-M."/>
            <person name="Yamada A."/>
            <person name="Yan M."/>
            <person name="Wang P."/>
            <person name="Xu J."/>
            <person name="Bruns T."/>
            <person name="Baldrian P."/>
            <person name="Vilgalys R."/>
            <person name="Henrissat B."/>
            <person name="Grigoriev I.V."/>
            <person name="Hibbett D."/>
            <person name="Nagy L.G."/>
            <person name="Martin F.M."/>
        </authorList>
    </citation>
    <scope>NUCLEOTIDE SEQUENCE</scope>
    <source>
        <strain evidence="9">BED1</strain>
    </source>
</reference>
<dbReference type="CDD" id="cd00059">
    <property type="entry name" value="FH_FOX"/>
    <property type="match status" value="1"/>
</dbReference>
<keyword evidence="1" id="KW-0805">Transcription regulation</keyword>
<feature type="compositionally biased region" description="Polar residues" evidence="7">
    <location>
        <begin position="172"/>
        <end position="186"/>
    </location>
</feature>
<feature type="compositionally biased region" description="Polar residues" evidence="7">
    <location>
        <begin position="1"/>
        <end position="20"/>
    </location>
</feature>
<dbReference type="PANTHER" id="PTHR46078">
    <property type="entry name" value="FORKHEAD BOX PROTEIN J2 FAMILY MEMBER"/>
    <property type="match status" value="1"/>
</dbReference>
<feature type="compositionally biased region" description="Basic and acidic residues" evidence="7">
    <location>
        <begin position="226"/>
        <end position="245"/>
    </location>
</feature>
<dbReference type="GO" id="GO:0000978">
    <property type="term" value="F:RNA polymerase II cis-regulatory region sequence-specific DNA binding"/>
    <property type="evidence" value="ECO:0007669"/>
    <property type="project" value="TreeGrafter"/>
</dbReference>
<feature type="compositionally biased region" description="Polar residues" evidence="7">
    <location>
        <begin position="31"/>
        <end position="41"/>
    </location>
</feature>
<keyword evidence="10" id="KW-1185">Reference proteome</keyword>
<dbReference type="GO" id="GO:0005634">
    <property type="term" value="C:nucleus"/>
    <property type="evidence" value="ECO:0007669"/>
    <property type="project" value="UniProtKB-SubCell"/>
</dbReference>
<dbReference type="InterPro" id="IPR036390">
    <property type="entry name" value="WH_DNA-bd_sf"/>
</dbReference>
<dbReference type="InterPro" id="IPR036388">
    <property type="entry name" value="WH-like_DNA-bd_sf"/>
</dbReference>
<feature type="domain" description="Fork-head" evidence="8">
    <location>
        <begin position="77"/>
        <end position="167"/>
    </location>
</feature>
<evidence type="ECO:0000256" key="3">
    <source>
        <dbReference type="ARBA" id="ARBA00023163"/>
    </source>
</evidence>
<dbReference type="Pfam" id="PF00250">
    <property type="entry name" value="Forkhead"/>
    <property type="match status" value="1"/>
</dbReference>
<gene>
    <name evidence="9" type="ORF">L210DRAFT_3442085</name>
</gene>
<dbReference type="PRINTS" id="PR00053">
    <property type="entry name" value="FORKHEAD"/>
</dbReference>
<evidence type="ECO:0000313" key="10">
    <source>
        <dbReference type="Proteomes" id="UP001194468"/>
    </source>
</evidence>
<evidence type="ECO:0000256" key="4">
    <source>
        <dbReference type="ARBA" id="ARBA00023242"/>
    </source>
</evidence>
<feature type="region of interest" description="Disordered" evidence="7">
    <location>
        <begin position="1"/>
        <end position="61"/>
    </location>
</feature>
<dbReference type="InterPro" id="IPR001766">
    <property type="entry name" value="Fork_head_dom"/>
</dbReference>
<keyword evidence="4 5" id="KW-0539">Nucleus</keyword>
<proteinExistence type="predicted"/>
<feature type="compositionally biased region" description="Acidic residues" evidence="7">
    <location>
        <begin position="246"/>
        <end position="257"/>
    </location>
</feature>
<accession>A0AAD4GIC7</accession>
<dbReference type="EMBL" id="WHUW01000005">
    <property type="protein sequence ID" value="KAF8445678.1"/>
    <property type="molecule type" value="Genomic_DNA"/>
</dbReference>